<dbReference type="PANTHER" id="PTHR34595:SF7">
    <property type="entry name" value="SLL1039 PROTEIN"/>
    <property type="match status" value="1"/>
</dbReference>
<protein>
    <submittedName>
        <fullName evidence="2">Alpha-E domain-containing protein</fullName>
    </submittedName>
</protein>
<proteinExistence type="predicted"/>
<evidence type="ECO:0000313" key="3">
    <source>
        <dbReference type="Proteomes" id="UP000287447"/>
    </source>
</evidence>
<dbReference type="Pfam" id="PF04168">
    <property type="entry name" value="Alpha-E"/>
    <property type="match status" value="1"/>
</dbReference>
<organism evidence="2 3">
    <name type="scientific">Hwanghaeella grinnelliae</name>
    <dbReference type="NCBI Taxonomy" id="2500179"/>
    <lineage>
        <taxon>Bacteria</taxon>
        <taxon>Pseudomonadati</taxon>
        <taxon>Pseudomonadota</taxon>
        <taxon>Alphaproteobacteria</taxon>
        <taxon>Rhodospirillales</taxon>
        <taxon>Rhodospirillaceae</taxon>
        <taxon>Hwanghaeella</taxon>
    </lineage>
</organism>
<dbReference type="AlphaFoldDB" id="A0A3S3UPL0"/>
<comment type="caution">
    <text evidence="2">The sequence shown here is derived from an EMBL/GenBank/DDBJ whole genome shotgun (WGS) entry which is preliminary data.</text>
</comment>
<dbReference type="InterPro" id="IPR007296">
    <property type="entry name" value="DUF403"/>
</dbReference>
<keyword evidence="3" id="KW-1185">Reference proteome</keyword>
<evidence type="ECO:0000313" key="2">
    <source>
        <dbReference type="EMBL" id="RVU36804.1"/>
    </source>
</evidence>
<sequence>MLSRTANNLYWLSRYMERAENFARILEVADRMSMMPGAASDAQQSEWWSTLMTSGCAEAFEESGLRVEGPMVTEFLARNPENPSSIYSSIRQARENGRAVRTSLTMEMWECLNDTWLSFDQRWTDARRYGELRSFLDWIKERSTVFRGGLYGTMLRDDAFDFARLGTYVERADNTARILDVKYHVLLPEGEEVGGGVDYFQWTSLLRAFSALGSYHYLYRENPKPWKIAELMILRREMPRSLIGCYQQTVSHLDRLAEAYGSRHECHRIAGQVYSQLQFADANDIFQSGLHEFLSDFIVRNNRLGNEVARSYMFLG</sequence>
<dbReference type="RefSeq" id="WP_127766280.1">
    <property type="nucleotide sequence ID" value="NZ_SADE01000002.1"/>
</dbReference>
<dbReference type="Proteomes" id="UP000287447">
    <property type="component" value="Unassembled WGS sequence"/>
</dbReference>
<feature type="domain" description="DUF403" evidence="1">
    <location>
        <begin position="1"/>
        <end position="313"/>
    </location>
</feature>
<dbReference type="OrthoDB" id="9803532at2"/>
<accession>A0A3S3UPL0</accession>
<name>A0A3S3UPL0_9PROT</name>
<dbReference type="PANTHER" id="PTHR34595">
    <property type="entry name" value="BLR5612 PROTEIN"/>
    <property type="match status" value="1"/>
</dbReference>
<gene>
    <name evidence="2" type="ORF">EOI86_16705</name>
</gene>
<dbReference type="InterPro" id="IPR051680">
    <property type="entry name" value="ATP-dep_Glu-Cys_Ligase-2"/>
</dbReference>
<reference evidence="3" key="1">
    <citation type="submission" date="2019-01" db="EMBL/GenBank/DDBJ databases">
        <title>Gri0909 isolated from a small marine red alga.</title>
        <authorList>
            <person name="Kim J."/>
            <person name="Jeong S.E."/>
            <person name="Jeon C.O."/>
        </authorList>
    </citation>
    <scope>NUCLEOTIDE SEQUENCE [LARGE SCALE GENOMIC DNA]</scope>
    <source>
        <strain evidence="3">Gri0909</strain>
    </source>
</reference>
<dbReference type="EMBL" id="SADE01000002">
    <property type="protein sequence ID" value="RVU36804.1"/>
    <property type="molecule type" value="Genomic_DNA"/>
</dbReference>
<evidence type="ECO:0000259" key="1">
    <source>
        <dbReference type="Pfam" id="PF04168"/>
    </source>
</evidence>